<feature type="non-terminal residue" evidence="4">
    <location>
        <position position="117"/>
    </location>
</feature>
<dbReference type="Gene3D" id="2.60.120.330">
    <property type="entry name" value="B-lactam Antibiotic, Isopenicillin N Synthase, Chain"/>
    <property type="match status" value="1"/>
</dbReference>
<dbReference type="GO" id="GO:0046872">
    <property type="term" value="F:metal ion binding"/>
    <property type="evidence" value="ECO:0007669"/>
    <property type="project" value="UniProtKB-KW"/>
</dbReference>
<dbReference type="STRING" id="4155.A0A022QT75"/>
<reference evidence="4 5" key="1">
    <citation type="journal article" date="2013" name="Proc. Natl. Acad. Sci. U.S.A.">
        <title>Fine-scale variation in meiotic recombination in Mimulus inferred from population shotgun sequencing.</title>
        <authorList>
            <person name="Hellsten U."/>
            <person name="Wright K.M."/>
            <person name="Jenkins J."/>
            <person name="Shu S."/>
            <person name="Yuan Y."/>
            <person name="Wessler S.R."/>
            <person name="Schmutz J."/>
            <person name="Willis J.H."/>
            <person name="Rokhsar D.S."/>
        </authorList>
    </citation>
    <scope>NUCLEOTIDE SEQUENCE [LARGE SCALE GENOMIC DNA]</scope>
    <source>
        <strain evidence="5">cv. DUN x IM62</strain>
    </source>
</reference>
<dbReference type="InterPro" id="IPR027443">
    <property type="entry name" value="IPNS-like_sf"/>
</dbReference>
<keyword evidence="1" id="KW-0479">Metal-binding</keyword>
<evidence type="ECO:0000259" key="3">
    <source>
        <dbReference type="Pfam" id="PF14226"/>
    </source>
</evidence>
<proteinExistence type="predicted"/>
<gene>
    <name evidence="4" type="ORF">MIMGU_mgv1a022083mg</name>
</gene>
<evidence type="ECO:0000256" key="2">
    <source>
        <dbReference type="ARBA" id="ARBA00023004"/>
    </source>
</evidence>
<organism evidence="4 5">
    <name type="scientific">Erythranthe guttata</name>
    <name type="common">Yellow monkey flower</name>
    <name type="synonym">Mimulus guttatus</name>
    <dbReference type="NCBI Taxonomy" id="4155"/>
    <lineage>
        <taxon>Eukaryota</taxon>
        <taxon>Viridiplantae</taxon>
        <taxon>Streptophyta</taxon>
        <taxon>Embryophyta</taxon>
        <taxon>Tracheophyta</taxon>
        <taxon>Spermatophyta</taxon>
        <taxon>Magnoliopsida</taxon>
        <taxon>eudicotyledons</taxon>
        <taxon>Gunneridae</taxon>
        <taxon>Pentapetalae</taxon>
        <taxon>asterids</taxon>
        <taxon>lamiids</taxon>
        <taxon>Lamiales</taxon>
        <taxon>Phrymaceae</taxon>
        <taxon>Erythranthe</taxon>
    </lineage>
</organism>
<dbReference type="GO" id="GO:0016706">
    <property type="term" value="F:2-oxoglutarate-dependent dioxygenase activity"/>
    <property type="evidence" value="ECO:0007669"/>
    <property type="project" value="UniProtKB-ARBA"/>
</dbReference>
<evidence type="ECO:0000313" key="4">
    <source>
        <dbReference type="EMBL" id="EYU30488.1"/>
    </source>
</evidence>
<accession>A0A022QT75</accession>
<sequence>MDSSTSTLLLCPPLELLKKNRDNNNSNSNNNNNGVLLFDTNLLEKQQNLPTQFLWPNEDLAYAAQDELTDPPVDLNGFLNGDHESTNRAAVQIRAACLNHGFFQVINHGVDGALVSA</sequence>
<dbReference type="EMBL" id="KI631043">
    <property type="protein sequence ID" value="EYU30488.1"/>
    <property type="molecule type" value="Genomic_DNA"/>
</dbReference>
<dbReference type="InterPro" id="IPR026992">
    <property type="entry name" value="DIOX_N"/>
</dbReference>
<name>A0A022QT75_ERYGU</name>
<feature type="domain" description="Non-haem dioxygenase N-terminal" evidence="3">
    <location>
        <begin position="71"/>
        <end position="116"/>
    </location>
</feature>
<dbReference type="Pfam" id="PF14226">
    <property type="entry name" value="DIOX_N"/>
    <property type="match status" value="1"/>
</dbReference>
<dbReference type="Proteomes" id="UP000030748">
    <property type="component" value="Unassembled WGS sequence"/>
</dbReference>
<dbReference type="AlphaFoldDB" id="A0A022QT75"/>
<keyword evidence="5" id="KW-1185">Reference proteome</keyword>
<protein>
    <recommendedName>
        <fullName evidence="3">Non-haem dioxygenase N-terminal domain-containing protein</fullName>
    </recommendedName>
</protein>
<dbReference type="SUPFAM" id="SSF51197">
    <property type="entry name" value="Clavaminate synthase-like"/>
    <property type="match status" value="1"/>
</dbReference>
<evidence type="ECO:0000256" key="1">
    <source>
        <dbReference type="ARBA" id="ARBA00022723"/>
    </source>
</evidence>
<keyword evidence="2" id="KW-0408">Iron</keyword>
<evidence type="ECO:0000313" key="5">
    <source>
        <dbReference type="Proteomes" id="UP000030748"/>
    </source>
</evidence>